<dbReference type="AlphaFoldDB" id="E4ZN32"/>
<feature type="compositionally biased region" description="Low complexity" evidence="1">
    <location>
        <begin position="242"/>
        <end position="253"/>
    </location>
</feature>
<feature type="region of interest" description="Disordered" evidence="1">
    <location>
        <begin position="1"/>
        <end position="24"/>
    </location>
</feature>
<organism evidence="3">
    <name type="scientific">Leptosphaeria maculans (strain JN3 / isolate v23.1.3 / race Av1-4-5-6-7-8)</name>
    <name type="common">Blackleg fungus</name>
    <name type="synonym">Phoma lingam</name>
    <dbReference type="NCBI Taxonomy" id="985895"/>
    <lineage>
        <taxon>Eukaryota</taxon>
        <taxon>Fungi</taxon>
        <taxon>Dikarya</taxon>
        <taxon>Ascomycota</taxon>
        <taxon>Pezizomycotina</taxon>
        <taxon>Dothideomycetes</taxon>
        <taxon>Pleosporomycetidae</taxon>
        <taxon>Pleosporales</taxon>
        <taxon>Pleosporineae</taxon>
        <taxon>Leptosphaeriaceae</taxon>
        <taxon>Plenodomus</taxon>
        <taxon>Plenodomus lingam/Leptosphaeria maculans species complex</taxon>
    </lineage>
</organism>
<dbReference type="OrthoDB" id="3692823at2759"/>
<dbReference type="Proteomes" id="UP000002668">
    <property type="component" value="Genome"/>
</dbReference>
<feature type="compositionally biased region" description="Polar residues" evidence="1">
    <location>
        <begin position="123"/>
        <end position="137"/>
    </location>
</feature>
<dbReference type="EMBL" id="FP929094">
    <property type="protein sequence ID" value="CBX92635.1"/>
    <property type="molecule type" value="Genomic_DNA"/>
</dbReference>
<proteinExistence type="predicted"/>
<reference evidence="3" key="1">
    <citation type="journal article" date="2011" name="Nat. Commun.">
        <title>Effector diversification within compartments of the Leptosphaeria maculans genome affected by Repeat-Induced Point mutations.</title>
        <authorList>
            <person name="Rouxel T."/>
            <person name="Grandaubert J."/>
            <person name="Hane J.K."/>
            <person name="Hoede C."/>
            <person name="van de Wouw A.P."/>
            <person name="Couloux A."/>
            <person name="Dominguez V."/>
            <person name="Anthouard V."/>
            <person name="Bally P."/>
            <person name="Bourras S."/>
            <person name="Cozijnsen A.J."/>
            <person name="Ciuffetti L.M."/>
            <person name="Degrave A."/>
            <person name="Dilmaghani A."/>
            <person name="Duret L."/>
            <person name="Fudal I."/>
            <person name="Goodwin S.B."/>
            <person name="Gout L."/>
            <person name="Glaser N."/>
            <person name="Linglin J."/>
            <person name="Kema G.H.J."/>
            <person name="Lapalu N."/>
            <person name="Lawrence C.B."/>
            <person name="May K."/>
            <person name="Meyer M."/>
            <person name="Ollivier B."/>
            <person name="Poulain J."/>
            <person name="Schoch C.L."/>
            <person name="Simon A."/>
            <person name="Spatafora J.W."/>
            <person name="Stachowiak A."/>
            <person name="Turgeon B.G."/>
            <person name="Tyler B.M."/>
            <person name="Vincent D."/>
            <person name="Weissenbach J."/>
            <person name="Amselem J."/>
            <person name="Quesneville H."/>
            <person name="Oliver R.P."/>
            <person name="Wincker P."/>
            <person name="Balesdent M.-H."/>
            <person name="Howlett B.J."/>
        </authorList>
    </citation>
    <scope>NUCLEOTIDE SEQUENCE [LARGE SCALE GENOMIC DNA]</scope>
    <source>
        <strain evidence="3">JN3 / isolate v23.1.3 / race Av1-4-5-6-7-8</strain>
    </source>
</reference>
<feature type="region of interest" description="Disordered" evidence="1">
    <location>
        <begin position="312"/>
        <end position="346"/>
    </location>
</feature>
<protein>
    <submittedName>
        <fullName evidence="2">Predicted protein</fullName>
    </submittedName>
</protein>
<dbReference type="eggNOG" id="ENOG502RHSE">
    <property type="taxonomic scope" value="Eukaryota"/>
</dbReference>
<gene>
    <name evidence="2" type="ORF">LEMA_P053410.1</name>
</gene>
<feature type="compositionally biased region" description="Basic and acidic residues" evidence="1">
    <location>
        <begin position="98"/>
        <end position="111"/>
    </location>
</feature>
<keyword evidence="3" id="KW-1185">Reference proteome</keyword>
<dbReference type="VEuPathDB" id="FungiDB:LEMA_P053410.1"/>
<accession>E4ZN32</accession>
<dbReference type="InParanoid" id="E4ZN32"/>
<feature type="region of interest" description="Disordered" evidence="1">
    <location>
        <begin position="71"/>
        <end position="149"/>
    </location>
</feature>
<evidence type="ECO:0000313" key="2">
    <source>
        <dbReference type="EMBL" id="CBX92635.1"/>
    </source>
</evidence>
<dbReference type="GeneID" id="13287168"/>
<dbReference type="HOGENOM" id="CLU_474120_0_0_1"/>
<feature type="region of interest" description="Disordered" evidence="1">
    <location>
        <begin position="242"/>
        <end position="270"/>
    </location>
</feature>
<evidence type="ECO:0000256" key="1">
    <source>
        <dbReference type="SAM" id="MobiDB-lite"/>
    </source>
</evidence>
<feature type="compositionally biased region" description="Low complexity" evidence="1">
    <location>
        <begin position="140"/>
        <end position="149"/>
    </location>
</feature>
<evidence type="ECO:0000313" key="3">
    <source>
        <dbReference type="Proteomes" id="UP000002668"/>
    </source>
</evidence>
<sequence length="575" mass="62929">MADRNGPFDLPKPMPPITPDQAQNDNQHVDKFTWARTLLDTSGLQQFRNDTARVWAPNGVQFVYPVMPHMANESGAEPTDGDDVSSQSSNSTVKMGVRHSDREPLDFDKADFVQALPSHKPSTDLSSPWNPTPNNARPRSYTSSSTDSDATFVTDHSLTQSVGSVDSTGCMSSQVTREKVPHRDRMVMLRSTMDANTCGTIKDLHIPDTPTSRQELDRLLSLRAIPSPLGQGRVKNEAISNSSSLLSVPPNTSDHQSQLHEHAAPQSPAIYGLHKRNVELDGKRSPFQKAAGFGFSHVRNPTDPFVEQAEKLQCGSRSSAQHPQGFHLRSPLAPKTPSLAANSQSLSSVAQVGDGLNPAVSNFTPVVRTELPIPPPPLPFAQHKYTHAPEARAALEAQKVVREAWIRSEAKKITELSRARFEAARQFEHTRSTGDYQALSRTEAEFLDSTNLEKRQEERRNMFLPPGMTAMRTGPGNIPSDGFAARGPPNQDAEGVGNGGNSAEGPGRFLGSQMAYMERVCAEVKRPDQGEGEVGEGVDKITADMLNMLSAEEKSALREHLVGRLRRATERRSCN</sequence>
<feature type="compositionally biased region" description="Polar residues" evidence="1">
    <location>
        <begin position="84"/>
        <end position="93"/>
    </location>
</feature>
<dbReference type="RefSeq" id="XP_003836000.1">
    <property type="nucleotide sequence ID" value="XM_003835952.1"/>
</dbReference>
<name>E4ZN32_LEPMJ</name>
<feature type="region of interest" description="Disordered" evidence="1">
    <location>
        <begin position="487"/>
        <end position="506"/>
    </location>
</feature>